<evidence type="ECO:0000256" key="5">
    <source>
        <dbReference type="ARBA" id="ARBA00022679"/>
    </source>
</evidence>
<feature type="domain" description="Aminotransferase class I/classII large" evidence="7">
    <location>
        <begin position="29"/>
        <end position="384"/>
    </location>
</feature>
<dbReference type="RefSeq" id="WP_249300082.1">
    <property type="nucleotide sequence ID" value="NZ_JACRSP010000002.1"/>
</dbReference>
<organism evidence="8 9">
    <name type="scientific">Feifania hominis</name>
    <dbReference type="NCBI Taxonomy" id="2763660"/>
    <lineage>
        <taxon>Bacteria</taxon>
        <taxon>Bacillati</taxon>
        <taxon>Bacillota</taxon>
        <taxon>Clostridia</taxon>
        <taxon>Eubacteriales</taxon>
        <taxon>Feifaniaceae</taxon>
        <taxon>Feifania</taxon>
    </lineage>
</organism>
<dbReference type="Pfam" id="PF00155">
    <property type="entry name" value="Aminotran_1_2"/>
    <property type="match status" value="1"/>
</dbReference>
<dbReference type="InterPro" id="IPR015424">
    <property type="entry name" value="PyrdxlP-dep_Trfase"/>
</dbReference>
<evidence type="ECO:0000256" key="2">
    <source>
        <dbReference type="ARBA" id="ARBA00007441"/>
    </source>
</evidence>
<comment type="cofactor">
    <cofactor evidence="1">
        <name>pyridoxal 5'-phosphate</name>
        <dbReference type="ChEBI" id="CHEBI:597326"/>
    </cofactor>
</comment>
<keyword evidence="5" id="KW-0808">Transferase</keyword>
<sequence length="396" mass="43483">MTYHFADKIATLKPSAVREILKSANAPGMIAFSAGNPAAESFPVEAIQQVTADILASRSNVALQYGITEGYAPLIEKITSRDRARHHVGRDFDQTIITSGAQEAIDFTARVLCNEGDTVLCENPSFVGALNAFRSYNVNLVGIPLESDGLDLNALEHALKTEKNVRFLYVIPNFQNPAGITTSLEKRRAIYELAKRYGIMILEDNPYGELRFAGQDVPAIKSMDEDGIVIYCGSFSKILSSGLRVGYATAPAAVVSKMVIAKQCCDVHTTLLSQMIADEFLSNYDLEAHLQKIRDLYREKSSCMLACIDEHFDARVTTTRPEGGLFLWSTLPEGCDVAAFAKLLLERKVAVVPGQAFLPNESDQTTSFRMNYSTPSMENIRAGIAIIGDVMKTFLK</sequence>
<comment type="similarity">
    <text evidence="2">Belongs to the class-I pyridoxal-phosphate-dependent aminotransferase family.</text>
</comment>
<evidence type="ECO:0000256" key="6">
    <source>
        <dbReference type="ARBA" id="ARBA00022898"/>
    </source>
</evidence>
<dbReference type="Proteomes" id="UP000620366">
    <property type="component" value="Unassembled WGS sequence"/>
</dbReference>
<keyword evidence="9" id="KW-1185">Reference proteome</keyword>
<dbReference type="Gene3D" id="3.90.1150.10">
    <property type="entry name" value="Aspartate Aminotransferase, domain 1"/>
    <property type="match status" value="1"/>
</dbReference>
<proteinExistence type="inferred from homology"/>
<evidence type="ECO:0000256" key="3">
    <source>
        <dbReference type="ARBA" id="ARBA00011738"/>
    </source>
</evidence>
<dbReference type="SUPFAM" id="SSF53383">
    <property type="entry name" value="PLP-dependent transferases"/>
    <property type="match status" value="1"/>
</dbReference>
<protein>
    <submittedName>
        <fullName evidence="8">PLP-dependent aminotransferase family protein</fullName>
    </submittedName>
</protein>
<evidence type="ECO:0000313" key="9">
    <source>
        <dbReference type="Proteomes" id="UP000620366"/>
    </source>
</evidence>
<dbReference type="Gene3D" id="3.40.640.10">
    <property type="entry name" value="Type I PLP-dependent aspartate aminotransferase-like (Major domain)"/>
    <property type="match status" value="1"/>
</dbReference>
<evidence type="ECO:0000259" key="7">
    <source>
        <dbReference type="Pfam" id="PF00155"/>
    </source>
</evidence>
<comment type="caution">
    <text evidence="8">The sequence shown here is derived from an EMBL/GenBank/DDBJ whole genome shotgun (WGS) entry which is preliminary data.</text>
</comment>
<evidence type="ECO:0000313" key="8">
    <source>
        <dbReference type="EMBL" id="MBC8536318.1"/>
    </source>
</evidence>
<keyword evidence="6" id="KW-0663">Pyridoxal phosphate</keyword>
<dbReference type="GO" id="GO:0030170">
    <property type="term" value="F:pyridoxal phosphate binding"/>
    <property type="evidence" value="ECO:0007669"/>
    <property type="project" value="InterPro"/>
</dbReference>
<name>A0A926DCZ1_9FIRM</name>
<evidence type="ECO:0000256" key="4">
    <source>
        <dbReference type="ARBA" id="ARBA00022576"/>
    </source>
</evidence>
<evidence type="ECO:0000256" key="1">
    <source>
        <dbReference type="ARBA" id="ARBA00001933"/>
    </source>
</evidence>
<accession>A0A926DCZ1</accession>
<gene>
    <name evidence="8" type="ORF">H8695_06375</name>
</gene>
<dbReference type="PANTHER" id="PTHR42790">
    <property type="entry name" value="AMINOTRANSFERASE"/>
    <property type="match status" value="1"/>
</dbReference>
<keyword evidence="4 8" id="KW-0032">Aminotransferase</keyword>
<dbReference type="InterPro" id="IPR050859">
    <property type="entry name" value="Class-I_PLP-dep_aminotransf"/>
</dbReference>
<dbReference type="PANTHER" id="PTHR42790:SF19">
    <property type="entry name" value="KYNURENINE_ALPHA-AMINOADIPATE AMINOTRANSFERASE, MITOCHONDRIAL"/>
    <property type="match status" value="1"/>
</dbReference>
<dbReference type="InterPro" id="IPR015422">
    <property type="entry name" value="PyrdxlP-dep_Trfase_small"/>
</dbReference>
<dbReference type="FunFam" id="3.40.640.10:FF:000053">
    <property type="entry name" value="Aminotransferase, class I"/>
    <property type="match status" value="1"/>
</dbReference>
<dbReference type="GO" id="GO:0008483">
    <property type="term" value="F:transaminase activity"/>
    <property type="evidence" value="ECO:0007669"/>
    <property type="project" value="UniProtKB-KW"/>
</dbReference>
<dbReference type="GO" id="GO:1901605">
    <property type="term" value="P:alpha-amino acid metabolic process"/>
    <property type="evidence" value="ECO:0007669"/>
    <property type="project" value="TreeGrafter"/>
</dbReference>
<reference evidence="8" key="1">
    <citation type="submission" date="2020-08" db="EMBL/GenBank/DDBJ databases">
        <title>Genome public.</title>
        <authorList>
            <person name="Liu C."/>
            <person name="Sun Q."/>
        </authorList>
    </citation>
    <scope>NUCLEOTIDE SEQUENCE</scope>
    <source>
        <strain evidence="8">BX7</strain>
    </source>
</reference>
<dbReference type="InterPro" id="IPR015421">
    <property type="entry name" value="PyrdxlP-dep_Trfase_major"/>
</dbReference>
<dbReference type="AlphaFoldDB" id="A0A926DCZ1"/>
<dbReference type="CDD" id="cd00609">
    <property type="entry name" value="AAT_like"/>
    <property type="match status" value="1"/>
</dbReference>
<dbReference type="InterPro" id="IPR004839">
    <property type="entry name" value="Aminotransferase_I/II_large"/>
</dbReference>
<dbReference type="EMBL" id="JACRSP010000002">
    <property type="protein sequence ID" value="MBC8536318.1"/>
    <property type="molecule type" value="Genomic_DNA"/>
</dbReference>
<comment type="subunit">
    <text evidence="3">Homodimer.</text>
</comment>